<dbReference type="PROSITE" id="PS01081">
    <property type="entry name" value="HTH_TETR_1"/>
    <property type="match status" value="1"/>
</dbReference>
<dbReference type="Gene3D" id="1.10.357.10">
    <property type="entry name" value="Tetracycline Repressor, domain 2"/>
    <property type="match status" value="1"/>
</dbReference>
<evidence type="ECO:0000259" key="3">
    <source>
        <dbReference type="PROSITE" id="PS50977"/>
    </source>
</evidence>
<evidence type="ECO:0000313" key="4">
    <source>
        <dbReference type="EMBL" id="SDK88337.1"/>
    </source>
</evidence>
<dbReference type="PANTHER" id="PTHR43479:SF7">
    <property type="entry name" value="TETR-FAMILY TRANSCRIPTIONAL REGULATOR"/>
    <property type="match status" value="1"/>
</dbReference>
<dbReference type="InterPro" id="IPR001647">
    <property type="entry name" value="HTH_TetR"/>
</dbReference>
<dbReference type="InterPro" id="IPR023772">
    <property type="entry name" value="DNA-bd_HTH_TetR-type_CS"/>
</dbReference>
<gene>
    <name evidence="4" type="ORF">SAMN04487820_11569</name>
</gene>
<dbReference type="Pfam" id="PF00440">
    <property type="entry name" value="TetR_N"/>
    <property type="match status" value="1"/>
</dbReference>
<keyword evidence="1 2" id="KW-0238">DNA-binding</keyword>
<dbReference type="InterPro" id="IPR009057">
    <property type="entry name" value="Homeodomain-like_sf"/>
</dbReference>
<dbReference type="PANTHER" id="PTHR43479">
    <property type="entry name" value="ACREF/ENVCD OPERON REPRESSOR-RELATED"/>
    <property type="match status" value="1"/>
</dbReference>
<reference evidence="5" key="1">
    <citation type="submission" date="2016-10" db="EMBL/GenBank/DDBJ databases">
        <authorList>
            <person name="Varghese N."/>
            <person name="Submissions S."/>
        </authorList>
    </citation>
    <scope>NUCLEOTIDE SEQUENCE [LARGE SCALE GENOMIC DNA]</scope>
    <source>
        <strain evidence="5">DSM 45460</strain>
    </source>
</reference>
<feature type="DNA-binding region" description="H-T-H motif" evidence="2">
    <location>
        <begin position="31"/>
        <end position="50"/>
    </location>
</feature>
<evidence type="ECO:0000313" key="5">
    <source>
        <dbReference type="Proteomes" id="UP000199213"/>
    </source>
</evidence>
<keyword evidence="5" id="KW-1185">Reference proteome</keyword>
<evidence type="ECO:0000256" key="2">
    <source>
        <dbReference type="PROSITE-ProRule" id="PRU00335"/>
    </source>
</evidence>
<feature type="domain" description="HTH tetR-type" evidence="3">
    <location>
        <begin position="8"/>
        <end position="68"/>
    </location>
</feature>
<accession>A0A1G9FJ34</accession>
<proteinExistence type="predicted"/>
<dbReference type="Proteomes" id="UP000199213">
    <property type="component" value="Unassembled WGS sequence"/>
</dbReference>
<dbReference type="EMBL" id="FNFM01000015">
    <property type="protein sequence ID" value="SDK88337.1"/>
    <property type="molecule type" value="Genomic_DNA"/>
</dbReference>
<protein>
    <submittedName>
        <fullName evidence="4">Transcriptional regulator, TetR family</fullName>
    </submittedName>
</protein>
<organism evidence="4 5">
    <name type="scientific">Actinopolyspora mzabensis</name>
    <dbReference type="NCBI Taxonomy" id="995066"/>
    <lineage>
        <taxon>Bacteria</taxon>
        <taxon>Bacillati</taxon>
        <taxon>Actinomycetota</taxon>
        <taxon>Actinomycetes</taxon>
        <taxon>Actinopolysporales</taxon>
        <taxon>Actinopolysporaceae</taxon>
        <taxon>Actinopolyspora</taxon>
    </lineage>
</organism>
<sequence>MAEDRRTKRTRRALSDALVALVLERGFTAITVEDVAERADAARATFYSHFQGKEDLFTRVTSDLVAELAERMQPAVTESAIGFTGKPLLELLRHARDERDRYRIVLRGEGDGRPLQMFTDSLARATSEQFRLRAERNGVTPRIDSELLARVWVGEQLAVLRWWVEHDAPPMPAEEVTRMLLELAMHGRYWASGFDAPS</sequence>
<dbReference type="RefSeq" id="WP_092632492.1">
    <property type="nucleotide sequence ID" value="NZ_FNFM01000015.1"/>
</dbReference>
<evidence type="ECO:0000256" key="1">
    <source>
        <dbReference type="ARBA" id="ARBA00023125"/>
    </source>
</evidence>
<dbReference type="PRINTS" id="PR00455">
    <property type="entry name" value="HTHTETR"/>
</dbReference>
<name>A0A1G9FJ34_ACTMZ</name>
<dbReference type="PROSITE" id="PS50977">
    <property type="entry name" value="HTH_TETR_2"/>
    <property type="match status" value="1"/>
</dbReference>
<dbReference type="SUPFAM" id="SSF46689">
    <property type="entry name" value="Homeodomain-like"/>
    <property type="match status" value="1"/>
</dbReference>
<dbReference type="OrthoDB" id="3193022at2"/>
<dbReference type="AlphaFoldDB" id="A0A1G9FJ34"/>
<dbReference type="InterPro" id="IPR050624">
    <property type="entry name" value="HTH-type_Tx_Regulator"/>
</dbReference>
<dbReference type="GO" id="GO:0003677">
    <property type="term" value="F:DNA binding"/>
    <property type="evidence" value="ECO:0007669"/>
    <property type="project" value="UniProtKB-UniRule"/>
</dbReference>